<dbReference type="GO" id="GO:0061599">
    <property type="term" value="F:molybdopterin molybdotransferase activity"/>
    <property type="evidence" value="ECO:0007669"/>
    <property type="project" value="UniProtKB-UniRule"/>
</dbReference>
<dbReference type="InterPro" id="IPR036135">
    <property type="entry name" value="MoeA_linker/N_sf"/>
</dbReference>
<evidence type="ECO:0000256" key="1">
    <source>
        <dbReference type="ARBA" id="ARBA00002901"/>
    </source>
</evidence>
<dbReference type="CDD" id="cd00887">
    <property type="entry name" value="MoeA"/>
    <property type="match status" value="1"/>
</dbReference>
<dbReference type="EC" id="2.10.1.1" evidence="5 10"/>
<dbReference type="SUPFAM" id="SSF63882">
    <property type="entry name" value="MoeA N-terminal region -like"/>
    <property type="match status" value="1"/>
</dbReference>
<dbReference type="Pfam" id="PF00994">
    <property type="entry name" value="MoCF_biosynth"/>
    <property type="match status" value="1"/>
</dbReference>
<evidence type="ECO:0000259" key="11">
    <source>
        <dbReference type="SMART" id="SM00852"/>
    </source>
</evidence>
<dbReference type="FunFam" id="2.40.340.10:FF:000005">
    <property type="entry name" value="Molybdopterin molybdenumtransferase MoeA"/>
    <property type="match status" value="1"/>
</dbReference>
<comment type="function">
    <text evidence="2">May be involved in the biosynthesis of molybdopterin.</text>
</comment>
<keyword evidence="13" id="KW-1185">Reference proteome</keyword>
<keyword evidence="10" id="KW-0460">Magnesium</keyword>
<comment type="function">
    <text evidence="1 10">Catalyzes the insertion of molybdate into adenylated molybdopterin with the concomitant release of AMP.</text>
</comment>
<dbReference type="SUPFAM" id="SSF63867">
    <property type="entry name" value="MoeA C-terminal domain-like"/>
    <property type="match status" value="1"/>
</dbReference>
<keyword evidence="7 10" id="KW-0500">Molybdenum</keyword>
<evidence type="ECO:0000256" key="4">
    <source>
        <dbReference type="ARBA" id="ARBA00010763"/>
    </source>
</evidence>
<dbReference type="Gene3D" id="3.40.980.10">
    <property type="entry name" value="MoaB/Mog-like domain"/>
    <property type="match status" value="1"/>
</dbReference>
<comment type="catalytic activity">
    <reaction evidence="9">
        <text>adenylyl-molybdopterin + molybdate = Mo-molybdopterin + AMP + H(+)</text>
        <dbReference type="Rhea" id="RHEA:35047"/>
        <dbReference type="ChEBI" id="CHEBI:15378"/>
        <dbReference type="ChEBI" id="CHEBI:36264"/>
        <dbReference type="ChEBI" id="CHEBI:62727"/>
        <dbReference type="ChEBI" id="CHEBI:71302"/>
        <dbReference type="ChEBI" id="CHEBI:456215"/>
        <dbReference type="EC" id="2.10.1.1"/>
    </reaction>
</comment>
<dbReference type="SUPFAM" id="SSF53850">
    <property type="entry name" value="Periplasmic binding protein-like II"/>
    <property type="match status" value="1"/>
</dbReference>
<dbReference type="Gene3D" id="3.40.190.10">
    <property type="entry name" value="Periplasmic binding protein-like II"/>
    <property type="match status" value="1"/>
</dbReference>
<dbReference type="GO" id="GO:0005829">
    <property type="term" value="C:cytosol"/>
    <property type="evidence" value="ECO:0007669"/>
    <property type="project" value="TreeGrafter"/>
</dbReference>
<comment type="pathway">
    <text evidence="3 10">Cofactor biosynthesis; molybdopterin biosynthesis.</text>
</comment>
<dbReference type="AlphaFoldDB" id="A0A934I443"/>
<evidence type="ECO:0000256" key="5">
    <source>
        <dbReference type="ARBA" id="ARBA00013269"/>
    </source>
</evidence>
<name>A0A934I443_9CLOT</name>
<comment type="caution">
    <text evidence="12">The sequence shown here is derived from an EMBL/GenBank/DDBJ whole genome shotgun (WGS) entry which is preliminary data.</text>
</comment>
<proteinExistence type="inferred from homology"/>
<evidence type="ECO:0000256" key="7">
    <source>
        <dbReference type="ARBA" id="ARBA00022505"/>
    </source>
</evidence>
<accession>A0A934I443</accession>
<comment type="cofactor">
    <cofactor evidence="10">
        <name>Mg(2+)</name>
        <dbReference type="ChEBI" id="CHEBI:18420"/>
    </cofactor>
</comment>
<dbReference type="PROSITE" id="PS01079">
    <property type="entry name" value="MOCF_BIOSYNTHESIS_2"/>
    <property type="match status" value="1"/>
</dbReference>
<dbReference type="InterPro" id="IPR008284">
    <property type="entry name" value="MoCF_biosynth_CS"/>
</dbReference>
<evidence type="ECO:0000313" key="12">
    <source>
        <dbReference type="EMBL" id="MBI6874631.1"/>
    </source>
</evidence>
<dbReference type="InterPro" id="IPR036425">
    <property type="entry name" value="MoaB/Mog-like_dom_sf"/>
</dbReference>
<sequence>MGQNLYLSNYELNEAIKILFEKIEEKGSYEEIDTEKTCGRITWEPIYSVISSPFYNCSAMDGIALKSESTYGASEKNQVELKEGEDYIVVDTGDPIPREYDCVIMVEDLIGNKESSVKIYKSAVAWQNIRPLGEDIVENQLIIPSNHKIRPVDIGAMLAGGVNKVKVYKSPVVGIIPTGTELVEPGSDLKVGDIIDFNSRVFSAQVLEFGGVPKRYGILKDDYELIKNTLIKAVEECDIVLINAGSSAGREDYTADVIRELGEVFIHGVAIKPGKPVIMGKVKGKAVIGIPGYPVSAYFVMESVVKKLIEQYIGFEGKELKKVNAIISRRVMSSLKYHEFVRIKLGYVGNKLIATPLTRGAGATMSLVRADGILEVPQSVEGIEAGKQVEVKLLKEEEDIRNTIVCIGSHDPIIDILSDLIHVKKKDYYLSSAHVGSMGGIMALRNGETHIAPIHLLDMENGEYNTSYIRKYLSDKNIKLIKCVKRIQGLMVQKGNPLNINSIKDIAEKNYRFVNRQRGAGTRLLLDYNLKKLNINPKEIIGYEREEYTHLSVAAAVRSGDADCGLGVYSAAKMMNLGFIPICNEEYDLAIPHEYLELDIIKGLLEIMKNKEFLKELEKLGGYEYSEVGTII</sequence>
<comment type="similarity">
    <text evidence="4 10">Belongs to the MoeA family.</text>
</comment>
<dbReference type="Proteomes" id="UP000622687">
    <property type="component" value="Unassembled WGS sequence"/>
</dbReference>
<dbReference type="Gene3D" id="2.170.190.11">
    <property type="entry name" value="Molybdopterin biosynthesis moea protein, domain 3"/>
    <property type="match status" value="1"/>
</dbReference>
<dbReference type="Pfam" id="PF12727">
    <property type="entry name" value="PBP_like"/>
    <property type="match status" value="1"/>
</dbReference>
<evidence type="ECO:0000313" key="13">
    <source>
        <dbReference type="Proteomes" id="UP000622687"/>
    </source>
</evidence>
<dbReference type="Pfam" id="PF03454">
    <property type="entry name" value="MoeA_C"/>
    <property type="match status" value="1"/>
</dbReference>
<dbReference type="InterPro" id="IPR038987">
    <property type="entry name" value="MoeA-like"/>
</dbReference>
<dbReference type="PANTHER" id="PTHR10192:SF16">
    <property type="entry name" value="MOLYBDOPTERIN MOLYBDENUMTRANSFERASE"/>
    <property type="match status" value="1"/>
</dbReference>
<evidence type="ECO:0000256" key="9">
    <source>
        <dbReference type="ARBA" id="ARBA00047317"/>
    </source>
</evidence>
<evidence type="ECO:0000256" key="10">
    <source>
        <dbReference type="RuleBase" id="RU365090"/>
    </source>
</evidence>
<dbReference type="RefSeq" id="WP_211144016.1">
    <property type="nucleotide sequence ID" value="NZ_JAEEGB010000028.1"/>
</dbReference>
<dbReference type="NCBIfam" id="NF011068">
    <property type="entry name" value="PRK14498.1"/>
    <property type="match status" value="1"/>
</dbReference>
<dbReference type="GO" id="GO:0046872">
    <property type="term" value="F:metal ion binding"/>
    <property type="evidence" value="ECO:0007669"/>
    <property type="project" value="UniProtKB-UniRule"/>
</dbReference>
<evidence type="ECO:0000256" key="6">
    <source>
        <dbReference type="ARBA" id="ARBA00021108"/>
    </source>
</evidence>
<dbReference type="SMART" id="SM00852">
    <property type="entry name" value="MoCF_biosynth"/>
    <property type="match status" value="1"/>
</dbReference>
<organism evidence="12 13">
    <name type="scientific">Clostridium aciditolerans</name>
    <dbReference type="NCBI Taxonomy" id="339861"/>
    <lineage>
        <taxon>Bacteria</taxon>
        <taxon>Bacillati</taxon>
        <taxon>Bacillota</taxon>
        <taxon>Clostridia</taxon>
        <taxon>Eubacteriales</taxon>
        <taxon>Clostridiaceae</taxon>
        <taxon>Clostridium</taxon>
    </lineage>
</organism>
<keyword evidence="10" id="KW-0808">Transferase</keyword>
<dbReference type="InterPro" id="IPR036688">
    <property type="entry name" value="MoeA_C_domain_IV_sf"/>
</dbReference>
<gene>
    <name evidence="12" type="ORF">I6U51_18340</name>
</gene>
<dbReference type="InterPro" id="IPR024370">
    <property type="entry name" value="PBP_domain"/>
</dbReference>
<dbReference type="PANTHER" id="PTHR10192">
    <property type="entry name" value="MOLYBDOPTERIN BIOSYNTHESIS PROTEIN"/>
    <property type="match status" value="1"/>
</dbReference>
<evidence type="ECO:0000256" key="3">
    <source>
        <dbReference type="ARBA" id="ARBA00005046"/>
    </source>
</evidence>
<keyword evidence="10" id="KW-0479">Metal-binding</keyword>
<dbReference type="Gene3D" id="2.40.340.10">
    <property type="entry name" value="MoeA, C-terminal, domain IV"/>
    <property type="match status" value="1"/>
</dbReference>
<keyword evidence="8 10" id="KW-0501">Molybdenum cofactor biosynthesis</keyword>
<dbReference type="Gene3D" id="3.90.105.10">
    <property type="entry name" value="Molybdopterin biosynthesis moea protein, domain 2"/>
    <property type="match status" value="1"/>
</dbReference>
<protein>
    <recommendedName>
        <fullName evidence="6 10">Molybdopterin molybdenumtransferase</fullName>
        <ecNumber evidence="5 10">2.10.1.1</ecNumber>
    </recommendedName>
</protein>
<dbReference type="GO" id="GO:0006777">
    <property type="term" value="P:Mo-molybdopterin cofactor biosynthetic process"/>
    <property type="evidence" value="ECO:0007669"/>
    <property type="project" value="UniProtKB-UniRule"/>
</dbReference>
<dbReference type="InterPro" id="IPR005110">
    <property type="entry name" value="MoeA_linker/N"/>
</dbReference>
<dbReference type="InterPro" id="IPR001453">
    <property type="entry name" value="MoaB/Mog_dom"/>
</dbReference>
<reference evidence="12" key="1">
    <citation type="submission" date="2020-12" db="EMBL/GenBank/DDBJ databases">
        <title>Clostridium thailandense sp. nov., a novel acetogenic bacterium isolated from peat land soil in Thailand.</title>
        <authorList>
            <person name="Chaikitkaew S."/>
            <person name="Birkeland N.K."/>
        </authorList>
    </citation>
    <scope>NUCLEOTIDE SEQUENCE</scope>
    <source>
        <strain evidence="12">DSM 17425</strain>
    </source>
</reference>
<dbReference type="SUPFAM" id="SSF53218">
    <property type="entry name" value="Molybdenum cofactor biosynthesis proteins"/>
    <property type="match status" value="1"/>
</dbReference>
<dbReference type="Pfam" id="PF03453">
    <property type="entry name" value="MoeA_N"/>
    <property type="match status" value="1"/>
</dbReference>
<evidence type="ECO:0000256" key="8">
    <source>
        <dbReference type="ARBA" id="ARBA00023150"/>
    </source>
</evidence>
<dbReference type="InterPro" id="IPR005111">
    <property type="entry name" value="MoeA_C_domain_IV"/>
</dbReference>
<evidence type="ECO:0000256" key="2">
    <source>
        <dbReference type="ARBA" id="ARBA00003487"/>
    </source>
</evidence>
<feature type="domain" description="MoaB/Mog" evidence="11">
    <location>
        <begin position="174"/>
        <end position="311"/>
    </location>
</feature>
<dbReference type="NCBIfam" id="TIGR00177">
    <property type="entry name" value="molyb_syn"/>
    <property type="match status" value="1"/>
</dbReference>
<dbReference type="EMBL" id="JAEEGB010000028">
    <property type="protein sequence ID" value="MBI6874631.1"/>
    <property type="molecule type" value="Genomic_DNA"/>
</dbReference>